<organism evidence="1 2">
    <name type="scientific">Hohenbuehelia grisea</name>
    <dbReference type="NCBI Taxonomy" id="104357"/>
    <lineage>
        <taxon>Eukaryota</taxon>
        <taxon>Fungi</taxon>
        <taxon>Dikarya</taxon>
        <taxon>Basidiomycota</taxon>
        <taxon>Agaricomycotina</taxon>
        <taxon>Agaricomycetes</taxon>
        <taxon>Agaricomycetidae</taxon>
        <taxon>Agaricales</taxon>
        <taxon>Pleurotineae</taxon>
        <taxon>Pleurotaceae</taxon>
        <taxon>Hohenbuehelia</taxon>
    </lineage>
</organism>
<proteinExistence type="predicted"/>
<accession>A0ABR3J9Z6</accession>
<reference evidence="2" key="1">
    <citation type="submission" date="2024-06" db="EMBL/GenBank/DDBJ databases">
        <title>Multi-omics analyses provide insights into the biosynthesis of the anticancer antibiotic pleurotin in Hohenbuehelia grisea.</title>
        <authorList>
            <person name="Weaver J.A."/>
            <person name="Alberti F."/>
        </authorList>
    </citation>
    <scope>NUCLEOTIDE SEQUENCE [LARGE SCALE GENOMIC DNA]</scope>
    <source>
        <strain evidence="2">T-177</strain>
    </source>
</reference>
<comment type="caution">
    <text evidence="1">The sequence shown here is derived from an EMBL/GenBank/DDBJ whole genome shotgun (WGS) entry which is preliminary data.</text>
</comment>
<evidence type="ECO:0000313" key="1">
    <source>
        <dbReference type="EMBL" id="KAL0952303.1"/>
    </source>
</evidence>
<keyword evidence="2" id="KW-1185">Reference proteome</keyword>
<dbReference type="Proteomes" id="UP001556367">
    <property type="component" value="Unassembled WGS sequence"/>
</dbReference>
<evidence type="ECO:0008006" key="3">
    <source>
        <dbReference type="Google" id="ProtNLM"/>
    </source>
</evidence>
<gene>
    <name evidence="1" type="ORF">HGRIS_006591</name>
</gene>
<sequence length="278" mass="31406">MSIHPHPLPEQCELDPDGRSAWHFILQAQSWAEENCTAKTAKHNDRLINIRVLGFLLKDLWDHHEQHTHFVTGYNSLLREVERSLTTESPIGTKEEFSNQCENLCMLGCWYRVHLFRVFWSNAGPTPSNSEHPSRPSFEATKAQLMADMASTPKTKHEAKDKALIRDGYQCRISRAFDSLVMTDSAVQKRSHDAGIHRHTSTTGVYLFSESAQDGDKPVEYAGNAFSILTMFGLGDIAERLMGVGVNNLSNVITMSTGLHTLFDVFKFWLEEVPNRAS</sequence>
<dbReference type="EMBL" id="JASNQZ010000010">
    <property type="protein sequence ID" value="KAL0952303.1"/>
    <property type="molecule type" value="Genomic_DNA"/>
</dbReference>
<protein>
    <recommendedName>
        <fullName evidence="3">HNH nuclease domain-containing protein</fullName>
    </recommendedName>
</protein>
<name>A0ABR3J9Z6_9AGAR</name>
<evidence type="ECO:0000313" key="2">
    <source>
        <dbReference type="Proteomes" id="UP001556367"/>
    </source>
</evidence>